<reference evidence="1" key="2">
    <citation type="journal article" date="2015" name="Data Brief">
        <title>Shoot transcriptome of the giant reed, Arundo donax.</title>
        <authorList>
            <person name="Barrero R.A."/>
            <person name="Guerrero F.D."/>
            <person name="Moolhuijzen P."/>
            <person name="Goolsby J.A."/>
            <person name="Tidwell J."/>
            <person name="Bellgard S.E."/>
            <person name="Bellgard M.I."/>
        </authorList>
    </citation>
    <scope>NUCLEOTIDE SEQUENCE</scope>
    <source>
        <tissue evidence="1">Shoot tissue taken approximately 20 cm above the soil surface</tissue>
    </source>
</reference>
<accession>A0A0A9DTF5</accession>
<proteinExistence type="predicted"/>
<dbReference type="AlphaFoldDB" id="A0A0A9DTF5"/>
<sequence>MGRVKFVSFREQLTKYITSKISTTACEKCLSTLVCFSTARGTINFSTPLGTAFEPDGASPVCSGCFVLVSFQILLYKKRMRF</sequence>
<protein>
    <submittedName>
        <fullName evidence="1">Uncharacterized protein</fullName>
    </submittedName>
</protein>
<dbReference type="EMBL" id="GBRH01206036">
    <property type="protein sequence ID" value="JAD91859.1"/>
    <property type="molecule type" value="Transcribed_RNA"/>
</dbReference>
<evidence type="ECO:0000313" key="1">
    <source>
        <dbReference type="EMBL" id="JAD91859.1"/>
    </source>
</evidence>
<reference evidence="1" key="1">
    <citation type="submission" date="2014-09" db="EMBL/GenBank/DDBJ databases">
        <authorList>
            <person name="Magalhaes I.L.F."/>
            <person name="Oliveira U."/>
            <person name="Santos F.R."/>
            <person name="Vidigal T.H.D.A."/>
            <person name="Brescovit A.D."/>
            <person name="Santos A.J."/>
        </authorList>
    </citation>
    <scope>NUCLEOTIDE SEQUENCE</scope>
    <source>
        <tissue evidence="1">Shoot tissue taken approximately 20 cm above the soil surface</tissue>
    </source>
</reference>
<organism evidence="1">
    <name type="scientific">Arundo donax</name>
    <name type="common">Giant reed</name>
    <name type="synonym">Donax arundinaceus</name>
    <dbReference type="NCBI Taxonomy" id="35708"/>
    <lineage>
        <taxon>Eukaryota</taxon>
        <taxon>Viridiplantae</taxon>
        <taxon>Streptophyta</taxon>
        <taxon>Embryophyta</taxon>
        <taxon>Tracheophyta</taxon>
        <taxon>Spermatophyta</taxon>
        <taxon>Magnoliopsida</taxon>
        <taxon>Liliopsida</taxon>
        <taxon>Poales</taxon>
        <taxon>Poaceae</taxon>
        <taxon>PACMAD clade</taxon>
        <taxon>Arundinoideae</taxon>
        <taxon>Arundineae</taxon>
        <taxon>Arundo</taxon>
    </lineage>
</organism>
<name>A0A0A9DTF5_ARUDO</name>